<evidence type="ECO:0000256" key="2">
    <source>
        <dbReference type="ARBA" id="ARBA00022448"/>
    </source>
</evidence>
<feature type="domain" description="CusB-like beta-barrel" evidence="4">
    <location>
        <begin position="239"/>
        <end position="311"/>
    </location>
</feature>
<feature type="signal peptide" evidence="3">
    <location>
        <begin position="1"/>
        <end position="22"/>
    </location>
</feature>
<sequence length="415" mass="45225">MYKYIRSTTFLLLLTICIGGSACQKEAKIAEETEEAHAEGEPGAEEAIGLTQAQMDAVGIKLGDLENRPLKSGIQANGMLDLPPQNKATISSMTEGVVREIFVTQGQFVKKGQRLVSLEHPSIIQLQEEYLQARSALSYAQKDYERQKELLRENIIAAKKFQLAEAEYRGRQAAVSSLASQLSQMGITPNRVRVGSLLRSVSVVSPMHGYVHQIKVNIGALVEPSKELFQVVDNHHIQIDLQVFEKDIALVKNGQKVLFSLTSNPSKTYEATIFSVGKSFENDTKTVVVHAQINDNQEATLLPGMFVSGRILTSEATVPALPDEAIIAEGALKFVFAATRATRTSESKAESSEEEHEGELAPDWVFTKIGVQTGSTDAGYTEVKLLNPIPAGSQLVTKGAYYVAAQANKGEGDHH</sequence>
<dbReference type="GO" id="GO:0060003">
    <property type="term" value="P:copper ion export"/>
    <property type="evidence" value="ECO:0007669"/>
    <property type="project" value="TreeGrafter"/>
</dbReference>
<gene>
    <name evidence="6" type="ORF">GU926_11265</name>
</gene>
<keyword evidence="7" id="KW-1185">Reference proteome</keyword>
<comment type="similarity">
    <text evidence="1">Belongs to the membrane fusion protein (MFP) (TC 8.A.1) family.</text>
</comment>
<organism evidence="6 7">
    <name type="scientific">Nibribacter ruber</name>
    <dbReference type="NCBI Taxonomy" id="2698458"/>
    <lineage>
        <taxon>Bacteria</taxon>
        <taxon>Pseudomonadati</taxon>
        <taxon>Bacteroidota</taxon>
        <taxon>Cytophagia</taxon>
        <taxon>Cytophagales</taxon>
        <taxon>Hymenobacteraceae</taxon>
        <taxon>Nibribacter</taxon>
    </lineage>
</organism>
<feature type="chain" id="PRO_5026865188" evidence="3">
    <location>
        <begin position="23"/>
        <end position="415"/>
    </location>
</feature>
<dbReference type="Gene3D" id="1.10.287.470">
    <property type="entry name" value="Helix hairpin bin"/>
    <property type="match status" value="1"/>
</dbReference>
<dbReference type="Pfam" id="PF25954">
    <property type="entry name" value="Beta-barrel_RND_2"/>
    <property type="match status" value="1"/>
</dbReference>
<evidence type="ECO:0000259" key="4">
    <source>
        <dbReference type="Pfam" id="PF25954"/>
    </source>
</evidence>
<dbReference type="PANTHER" id="PTHR30097:SF4">
    <property type="entry name" value="SLR6042 PROTEIN"/>
    <property type="match status" value="1"/>
</dbReference>
<dbReference type="InterPro" id="IPR006143">
    <property type="entry name" value="RND_pump_MFP"/>
</dbReference>
<name>A0A6P1NW89_9BACT</name>
<evidence type="ECO:0000256" key="3">
    <source>
        <dbReference type="SAM" id="SignalP"/>
    </source>
</evidence>
<dbReference type="InterPro" id="IPR058647">
    <property type="entry name" value="BSH_CzcB-like"/>
</dbReference>
<protein>
    <submittedName>
        <fullName evidence="6">Efflux RND transporter periplasmic adaptor subunit</fullName>
    </submittedName>
</protein>
<dbReference type="InterPro" id="IPR051909">
    <property type="entry name" value="MFP_Cation_Efflux"/>
</dbReference>
<dbReference type="Proteomes" id="UP000464214">
    <property type="component" value="Chromosome"/>
</dbReference>
<dbReference type="GO" id="GO:0016020">
    <property type="term" value="C:membrane"/>
    <property type="evidence" value="ECO:0007669"/>
    <property type="project" value="InterPro"/>
</dbReference>
<dbReference type="SUPFAM" id="SSF111369">
    <property type="entry name" value="HlyD-like secretion proteins"/>
    <property type="match status" value="1"/>
</dbReference>
<feature type="domain" description="CzcB-like barrel-sandwich hybrid" evidence="5">
    <location>
        <begin position="88"/>
        <end position="233"/>
    </location>
</feature>
<dbReference type="Pfam" id="PF25973">
    <property type="entry name" value="BSH_CzcB"/>
    <property type="match status" value="1"/>
</dbReference>
<dbReference type="GO" id="GO:0030313">
    <property type="term" value="C:cell envelope"/>
    <property type="evidence" value="ECO:0007669"/>
    <property type="project" value="TreeGrafter"/>
</dbReference>
<dbReference type="Gene3D" id="2.40.30.170">
    <property type="match status" value="1"/>
</dbReference>
<dbReference type="NCBIfam" id="TIGR01730">
    <property type="entry name" value="RND_mfp"/>
    <property type="match status" value="1"/>
</dbReference>
<reference evidence="6 7" key="1">
    <citation type="submission" date="2020-01" db="EMBL/GenBank/DDBJ databases">
        <authorList>
            <person name="Kim M."/>
        </authorList>
    </citation>
    <scope>NUCLEOTIDE SEQUENCE [LARGE SCALE GENOMIC DNA]</scope>
    <source>
        <strain evidence="6 7">BT10</strain>
    </source>
</reference>
<proteinExistence type="inferred from homology"/>
<accession>A0A6P1NW89</accession>
<evidence type="ECO:0000313" key="6">
    <source>
        <dbReference type="EMBL" id="QHL87977.1"/>
    </source>
</evidence>
<dbReference type="AlphaFoldDB" id="A0A6P1NW89"/>
<dbReference type="KEGG" id="nib:GU926_11265"/>
<dbReference type="PANTHER" id="PTHR30097">
    <property type="entry name" value="CATION EFFLUX SYSTEM PROTEIN CUSB"/>
    <property type="match status" value="1"/>
</dbReference>
<dbReference type="Gene3D" id="2.40.50.100">
    <property type="match status" value="1"/>
</dbReference>
<dbReference type="RefSeq" id="WP_160691897.1">
    <property type="nucleotide sequence ID" value="NZ_CP047897.1"/>
</dbReference>
<evidence type="ECO:0000259" key="5">
    <source>
        <dbReference type="Pfam" id="PF25973"/>
    </source>
</evidence>
<dbReference type="EMBL" id="CP047897">
    <property type="protein sequence ID" value="QHL87977.1"/>
    <property type="molecule type" value="Genomic_DNA"/>
</dbReference>
<evidence type="ECO:0000256" key="1">
    <source>
        <dbReference type="ARBA" id="ARBA00009477"/>
    </source>
</evidence>
<dbReference type="InterPro" id="IPR058792">
    <property type="entry name" value="Beta-barrel_RND_2"/>
</dbReference>
<dbReference type="PROSITE" id="PS51257">
    <property type="entry name" value="PROKAR_LIPOPROTEIN"/>
    <property type="match status" value="1"/>
</dbReference>
<dbReference type="GO" id="GO:0015679">
    <property type="term" value="P:plasma membrane copper ion transport"/>
    <property type="evidence" value="ECO:0007669"/>
    <property type="project" value="TreeGrafter"/>
</dbReference>
<keyword evidence="3" id="KW-0732">Signal</keyword>
<keyword evidence="2" id="KW-0813">Transport</keyword>
<dbReference type="GO" id="GO:0022857">
    <property type="term" value="F:transmembrane transporter activity"/>
    <property type="evidence" value="ECO:0007669"/>
    <property type="project" value="InterPro"/>
</dbReference>
<evidence type="ECO:0000313" key="7">
    <source>
        <dbReference type="Proteomes" id="UP000464214"/>
    </source>
</evidence>